<evidence type="ECO:0000256" key="9">
    <source>
        <dbReference type="ARBA" id="ARBA00022946"/>
    </source>
</evidence>
<keyword evidence="6" id="KW-0547">Nucleotide-binding</keyword>
<evidence type="ECO:0000256" key="16">
    <source>
        <dbReference type="ARBA" id="ARBA00066590"/>
    </source>
</evidence>
<dbReference type="FunFam" id="3.40.50.300:FF:001133">
    <property type="entry name" value="UMP-CMP kinase 2, mitochondrial"/>
    <property type="match status" value="1"/>
</dbReference>
<dbReference type="EC" id="2.7.4.14" evidence="16"/>
<evidence type="ECO:0000256" key="18">
    <source>
        <dbReference type="ARBA" id="ARBA00076149"/>
    </source>
</evidence>
<dbReference type="RefSeq" id="XP_012993104.1">
    <property type="nucleotide sequence ID" value="XM_013137650.4"/>
</dbReference>
<reference evidence="20" key="2">
    <citation type="submission" date="2020-02" db="EMBL/GenBank/DDBJ databases">
        <title>Esox lucius (northern pike) genome, fEsoLuc1, primary haplotype.</title>
        <authorList>
            <person name="Myers G."/>
            <person name="Karagic N."/>
            <person name="Meyer A."/>
            <person name="Pippel M."/>
            <person name="Reichard M."/>
            <person name="Winkler S."/>
            <person name="Tracey A."/>
            <person name="Sims Y."/>
            <person name="Howe K."/>
            <person name="Rhie A."/>
            <person name="Formenti G."/>
            <person name="Durbin R."/>
            <person name="Fedrigo O."/>
            <person name="Jarvis E.D."/>
        </authorList>
    </citation>
    <scope>NUCLEOTIDE SEQUENCE [LARGE SCALE GENOMIC DNA]</scope>
</reference>
<dbReference type="GeneTree" id="ENSGT00940000154030"/>
<comment type="catalytic activity">
    <reaction evidence="13">
        <text>dTMP + ATP = dTDP + ADP</text>
        <dbReference type="Rhea" id="RHEA:13517"/>
        <dbReference type="ChEBI" id="CHEBI:30616"/>
        <dbReference type="ChEBI" id="CHEBI:58369"/>
        <dbReference type="ChEBI" id="CHEBI:63528"/>
        <dbReference type="ChEBI" id="CHEBI:456216"/>
        <dbReference type="EC" id="2.7.4.9"/>
    </reaction>
</comment>
<keyword evidence="5" id="KW-0545">Nucleotide biosynthesis</keyword>
<reference evidence="20" key="4">
    <citation type="submission" date="2025-09" db="UniProtKB">
        <authorList>
            <consortium name="Ensembl"/>
        </authorList>
    </citation>
    <scope>IDENTIFICATION</scope>
</reference>
<comment type="catalytic activity">
    <reaction evidence="15">
        <text>dCMP + ATP = dCDP + ADP</text>
        <dbReference type="Rhea" id="RHEA:25094"/>
        <dbReference type="ChEBI" id="CHEBI:30616"/>
        <dbReference type="ChEBI" id="CHEBI:57566"/>
        <dbReference type="ChEBI" id="CHEBI:58593"/>
        <dbReference type="ChEBI" id="CHEBI:456216"/>
        <dbReference type="EC" id="2.7.4.14"/>
    </reaction>
</comment>
<dbReference type="AlphaFoldDB" id="A0A3P8YAB9"/>
<evidence type="ECO:0000313" key="20">
    <source>
        <dbReference type="Ensembl" id="ENSELUP00000013031.1"/>
    </source>
</evidence>
<dbReference type="InParanoid" id="A0A3P8YAB9"/>
<comment type="catalytic activity">
    <reaction evidence="14">
        <text>CMP + ATP = CDP + ADP</text>
        <dbReference type="Rhea" id="RHEA:11600"/>
        <dbReference type="ChEBI" id="CHEBI:30616"/>
        <dbReference type="ChEBI" id="CHEBI:58069"/>
        <dbReference type="ChEBI" id="CHEBI:60377"/>
        <dbReference type="ChEBI" id="CHEBI:456216"/>
        <dbReference type="EC" id="2.7.4.14"/>
    </reaction>
</comment>
<dbReference type="InterPro" id="IPR039430">
    <property type="entry name" value="Thymidylate_kin-like_dom"/>
</dbReference>
<name>A0A3P8YAB9_ESOLU</name>
<evidence type="ECO:0000256" key="17">
    <source>
        <dbReference type="ARBA" id="ARBA00070686"/>
    </source>
</evidence>
<evidence type="ECO:0000256" key="1">
    <source>
        <dbReference type="ARBA" id="ARBA00004173"/>
    </source>
</evidence>
<keyword evidence="11" id="KW-0175">Coiled coil</keyword>
<sequence>MKMTRRMMSRLGQWSSYAFAVEFDTKSDPIYFSLNAKKSKEVQQVFKNVDANERCYSLHVYSDDNFQRARFFGGLKNKLLKELPSECKVAEMSAFQPNVRDSVMRGYFLKDTTKSSVTERLLGELLRNDPVYVCSYLCGEDSGWTQHLWSHTEDGRVEASETYYVEPAEKPEHHPSTLNIINSDVFYSFDDAYKVLKQCRDIIPESKDVLDLVDQRLESKEETAFPVIVIEGLDATGKTTLTESLKEALGATLLRSPPQCLSPWRARFDAEPPVIRRAFYALGNYLTAGQISHEARRAPVIVDRYWHSTAAYAIATAVGGKVRNLPQAGSKVYVWPGDLLMPSLVLLLQLNPQERVRRLQVRGQDKTTEEEELEANSLFRQKVEETFQRIQGPACITVDASPSADQVLRQVLLLIRDKCHL</sequence>
<evidence type="ECO:0000256" key="6">
    <source>
        <dbReference type="ARBA" id="ARBA00022741"/>
    </source>
</evidence>
<proteinExistence type="inferred from homology"/>
<keyword evidence="21" id="KW-1185">Reference proteome</keyword>
<evidence type="ECO:0000256" key="5">
    <source>
        <dbReference type="ARBA" id="ARBA00022727"/>
    </source>
</evidence>
<evidence type="ECO:0000256" key="4">
    <source>
        <dbReference type="ARBA" id="ARBA00022679"/>
    </source>
</evidence>
<dbReference type="GeneID" id="105026588"/>
<evidence type="ECO:0000256" key="3">
    <source>
        <dbReference type="ARBA" id="ARBA00012980"/>
    </source>
</evidence>
<dbReference type="STRING" id="8010.ENSELUP00000013031"/>
<evidence type="ECO:0000256" key="13">
    <source>
        <dbReference type="ARBA" id="ARBA00048743"/>
    </source>
</evidence>
<feature type="domain" description="Thymidylate kinase-like" evidence="19">
    <location>
        <begin position="230"/>
        <end position="410"/>
    </location>
</feature>
<evidence type="ECO:0000256" key="2">
    <source>
        <dbReference type="ARBA" id="ARBA00009776"/>
    </source>
</evidence>
<comment type="subcellular location">
    <subcellularLocation>
        <location evidence="1">Mitochondrion</location>
    </subcellularLocation>
</comment>
<evidence type="ECO:0000256" key="12">
    <source>
        <dbReference type="ARBA" id="ARBA00023128"/>
    </source>
</evidence>
<accession>A0A3P8YAB9</accession>
<dbReference type="GO" id="GO:0006233">
    <property type="term" value="P:dTDP biosynthetic process"/>
    <property type="evidence" value="ECO:0007669"/>
    <property type="project" value="InterPro"/>
</dbReference>
<dbReference type="GO" id="GO:0006227">
    <property type="term" value="P:dUDP biosynthetic process"/>
    <property type="evidence" value="ECO:0007669"/>
    <property type="project" value="TreeGrafter"/>
</dbReference>
<dbReference type="GO" id="GO:0004798">
    <property type="term" value="F:dTMP kinase activity"/>
    <property type="evidence" value="ECO:0007669"/>
    <property type="project" value="UniProtKB-EC"/>
</dbReference>
<dbReference type="EC" id="2.7.4.9" evidence="3"/>
<keyword evidence="12" id="KW-0496">Mitochondrion</keyword>
<dbReference type="Gene3D" id="3.40.50.300">
    <property type="entry name" value="P-loop containing nucleotide triphosphate hydrolases"/>
    <property type="match status" value="1"/>
</dbReference>
<evidence type="ECO:0000256" key="11">
    <source>
        <dbReference type="ARBA" id="ARBA00023054"/>
    </source>
</evidence>
<reference evidence="21" key="1">
    <citation type="journal article" date="2014" name="PLoS ONE">
        <title>The genome and linkage map of the northern pike (Esox lucius): conserved synteny revealed between the salmonid sister group and the Neoteleostei.</title>
        <authorList>
            <person name="Rondeau E.B."/>
            <person name="Minkley D.R."/>
            <person name="Leong J.S."/>
            <person name="Messmer A.M."/>
            <person name="Jantzen J.R."/>
            <person name="von Schalburg K.R."/>
            <person name="Lemon C."/>
            <person name="Bird N.H."/>
            <person name="Koop B.F."/>
        </authorList>
    </citation>
    <scope>NUCLEOTIDE SEQUENCE</scope>
</reference>
<protein>
    <recommendedName>
        <fullName evidence="17">UMP-CMP kinase 2, mitochondrial</fullName>
        <ecNumber evidence="16">2.7.4.14</ecNumber>
        <ecNumber evidence="3">2.7.4.9</ecNumber>
    </recommendedName>
    <alternativeName>
        <fullName evidence="18">Nucleoside-diphosphate kinase</fullName>
    </alternativeName>
</protein>
<evidence type="ECO:0000313" key="21">
    <source>
        <dbReference type="Proteomes" id="UP000265140"/>
    </source>
</evidence>
<reference evidence="20" key="3">
    <citation type="submission" date="2025-08" db="UniProtKB">
        <authorList>
            <consortium name="Ensembl"/>
        </authorList>
    </citation>
    <scope>IDENTIFICATION</scope>
</reference>
<gene>
    <name evidence="20" type="primary">CMPK2</name>
</gene>
<evidence type="ECO:0000256" key="7">
    <source>
        <dbReference type="ARBA" id="ARBA00022777"/>
    </source>
</evidence>
<dbReference type="SUPFAM" id="SSF52540">
    <property type="entry name" value="P-loop containing nucleoside triphosphate hydrolases"/>
    <property type="match status" value="1"/>
</dbReference>
<organism evidence="20 21">
    <name type="scientific">Esox lucius</name>
    <name type="common">Northern pike</name>
    <dbReference type="NCBI Taxonomy" id="8010"/>
    <lineage>
        <taxon>Eukaryota</taxon>
        <taxon>Metazoa</taxon>
        <taxon>Chordata</taxon>
        <taxon>Craniata</taxon>
        <taxon>Vertebrata</taxon>
        <taxon>Euteleostomi</taxon>
        <taxon>Actinopterygii</taxon>
        <taxon>Neopterygii</taxon>
        <taxon>Teleostei</taxon>
        <taxon>Protacanthopterygii</taxon>
        <taxon>Esociformes</taxon>
        <taxon>Esocidae</taxon>
        <taxon>Esox</taxon>
    </lineage>
</organism>
<dbReference type="HAMAP" id="MF_00165">
    <property type="entry name" value="Thymidylate_kinase"/>
    <property type="match status" value="1"/>
</dbReference>
<dbReference type="OMA" id="CYSVLVC"/>
<dbReference type="PANTHER" id="PTHR10344">
    <property type="entry name" value="THYMIDYLATE KINASE"/>
    <property type="match status" value="1"/>
</dbReference>
<dbReference type="InterPro" id="IPR018094">
    <property type="entry name" value="Thymidylate_kinase"/>
</dbReference>
<keyword evidence="10" id="KW-0665">Pyrimidine biosynthesis</keyword>
<dbReference type="InterPro" id="IPR027417">
    <property type="entry name" value="P-loop_NTPase"/>
</dbReference>
<comment type="similarity">
    <text evidence="2">Belongs to the thymidylate kinase family.</text>
</comment>
<dbReference type="KEGG" id="els:105026588"/>
<evidence type="ECO:0000256" key="10">
    <source>
        <dbReference type="ARBA" id="ARBA00022975"/>
    </source>
</evidence>
<dbReference type="GO" id="GO:0006235">
    <property type="term" value="P:dTTP biosynthetic process"/>
    <property type="evidence" value="ECO:0007669"/>
    <property type="project" value="TreeGrafter"/>
</dbReference>
<dbReference type="GO" id="GO:0005524">
    <property type="term" value="F:ATP binding"/>
    <property type="evidence" value="ECO:0007669"/>
    <property type="project" value="UniProtKB-KW"/>
</dbReference>
<dbReference type="GO" id="GO:0004550">
    <property type="term" value="F:nucleoside diphosphate kinase activity"/>
    <property type="evidence" value="ECO:0007669"/>
    <property type="project" value="TreeGrafter"/>
</dbReference>
<evidence type="ECO:0000256" key="14">
    <source>
        <dbReference type="ARBA" id="ARBA00051396"/>
    </source>
</evidence>
<dbReference type="Proteomes" id="UP000265140">
    <property type="component" value="Chromosome 15"/>
</dbReference>
<keyword evidence="8" id="KW-0067">ATP-binding</keyword>
<evidence type="ECO:0000256" key="8">
    <source>
        <dbReference type="ARBA" id="ARBA00022840"/>
    </source>
</evidence>
<keyword evidence="9" id="KW-0809">Transit peptide</keyword>
<dbReference type="Bgee" id="ENSELUG00000013201">
    <property type="expression patterns" value="Expressed in stomach and 14 other cell types or tissues"/>
</dbReference>
<keyword evidence="4" id="KW-0808">Transferase</keyword>
<dbReference type="CTD" id="129607"/>
<dbReference type="OrthoDB" id="425602at2759"/>
<dbReference type="Pfam" id="PF02223">
    <property type="entry name" value="Thymidylate_kin"/>
    <property type="match status" value="1"/>
</dbReference>
<dbReference type="Ensembl" id="ENSELUT00000021467.3">
    <property type="protein sequence ID" value="ENSELUP00000013031.1"/>
    <property type="gene ID" value="ENSELUG00000013201.3"/>
</dbReference>
<keyword evidence="7" id="KW-0418">Kinase</keyword>
<dbReference type="PANTHER" id="PTHR10344:SF4">
    <property type="entry name" value="UMP-CMP KINASE 2, MITOCHONDRIAL"/>
    <property type="match status" value="1"/>
</dbReference>
<evidence type="ECO:0000259" key="19">
    <source>
        <dbReference type="Pfam" id="PF02223"/>
    </source>
</evidence>
<evidence type="ECO:0000256" key="15">
    <source>
        <dbReference type="ARBA" id="ARBA00051598"/>
    </source>
</evidence>
<dbReference type="GO" id="GO:0005739">
    <property type="term" value="C:mitochondrion"/>
    <property type="evidence" value="ECO:0007669"/>
    <property type="project" value="UniProtKB-SubCell"/>
</dbReference>